<name>A0A4C1ZLT9_EUMVA</name>
<accession>A0A4C1ZLT9</accession>
<evidence type="ECO:0000313" key="2">
    <source>
        <dbReference type="EMBL" id="GBP88044.1"/>
    </source>
</evidence>
<reference evidence="2 3" key="1">
    <citation type="journal article" date="2019" name="Commun. Biol.">
        <title>The bagworm genome reveals a unique fibroin gene that provides high tensile strength.</title>
        <authorList>
            <person name="Kono N."/>
            <person name="Nakamura H."/>
            <person name="Ohtoshi R."/>
            <person name="Tomita M."/>
            <person name="Numata K."/>
            <person name="Arakawa K."/>
        </authorList>
    </citation>
    <scope>NUCLEOTIDE SEQUENCE [LARGE SCALE GENOMIC DNA]</scope>
</reference>
<sequence length="104" mass="11918">MWVPRNDPVVVQRSDDDDSSSFIGIEIQTGYAKLKKPYYLQYSFGWWSTDATLSALVPCITETMLKLDRRQPRGTPAFTNSEPKNEPSVITSPFRSFEARNKKL</sequence>
<feature type="region of interest" description="Disordered" evidence="1">
    <location>
        <begin position="71"/>
        <end position="104"/>
    </location>
</feature>
<dbReference type="AlphaFoldDB" id="A0A4C1ZLT9"/>
<evidence type="ECO:0000313" key="3">
    <source>
        <dbReference type="Proteomes" id="UP000299102"/>
    </source>
</evidence>
<dbReference type="EMBL" id="BGZK01001902">
    <property type="protein sequence ID" value="GBP88044.1"/>
    <property type="molecule type" value="Genomic_DNA"/>
</dbReference>
<gene>
    <name evidence="2" type="ORF">EVAR_60056_1</name>
</gene>
<evidence type="ECO:0000256" key="1">
    <source>
        <dbReference type="SAM" id="MobiDB-lite"/>
    </source>
</evidence>
<keyword evidence="3" id="KW-1185">Reference proteome</keyword>
<organism evidence="2 3">
    <name type="scientific">Eumeta variegata</name>
    <name type="common">Bagworm moth</name>
    <name type="synonym">Eumeta japonica</name>
    <dbReference type="NCBI Taxonomy" id="151549"/>
    <lineage>
        <taxon>Eukaryota</taxon>
        <taxon>Metazoa</taxon>
        <taxon>Ecdysozoa</taxon>
        <taxon>Arthropoda</taxon>
        <taxon>Hexapoda</taxon>
        <taxon>Insecta</taxon>
        <taxon>Pterygota</taxon>
        <taxon>Neoptera</taxon>
        <taxon>Endopterygota</taxon>
        <taxon>Lepidoptera</taxon>
        <taxon>Glossata</taxon>
        <taxon>Ditrysia</taxon>
        <taxon>Tineoidea</taxon>
        <taxon>Psychidae</taxon>
        <taxon>Oiketicinae</taxon>
        <taxon>Eumeta</taxon>
    </lineage>
</organism>
<comment type="caution">
    <text evidence="2">The sequence shown here is derived from an EMBL/GenBank/DDBJ whole genome shotgun (WGS) entry which is preliminary data.</text>
</comment>
<proteinExistence type="predicted"/>
<feature type="compositionally biased region" description="Polar residues" evidence="1">
    <location>
        <begin position="77"/>
        <end position="94"/>
    </location>
</feature>
<dbReference type="Proteomes" id="UP000299102">
    <property type="component" value="Unassembled WGS sequence"/>
</dbReference>
<protein>
    <submittedName>
        <fullName evidence="2">Uncharacterized protein</fullName>
    </submittedName>
</protein>